<organism evidence="2 3">
    <name type="scientific">Kurthia sibirica</name>
    <dbReference type="NCBI Taxonomy" id="202750"/>
    <lineage>
        <taxon>Bacteria</taxon>
        <taxon>Bacillati</taxon>
        <taxon>Bacillota</taxon>
        <taxon>Bacilli</taxon>
        <taxon>Bacillales</taxon>
        <taxon>Caryophanaceae</taxon>
        <taxon>Kurthia</taxon>
    </lineage>
</organism>
<gene>
    <name evidence="2" type="ORF">DEX24_09900</name>
</gene>
<accession>A0A2U3AKJ1</accession>
<feature type="domain" description="DUF7662" evidence="1">
    <location>
        <begin position="10"/>
        <end position="86"/>
    </location>
</feature>
<reference evidence="2 3" key="1">
    <citation type="submission" date="2018-05" db="EMBL/GenBank/DDBJ databases">
        <title>Kurthia sibirica genome sequence.</title>
        <authorList>
            <person name="Maclea K.S."/>
            <person name="Goen A.E."/>
        </authorList>
    </citation>
    <scope>NUCLEOTIDE SEQUENCE [LARGE SCALE GENOMIC DNA]</scope>
    <source>
        <strain evidence="2 3">ATCC 49154</strain>
    </source>
</reference>
<dbReference type="InterPro" id="IPR056079">
    <property type="entry name" value="DUF7662"/>
</dbReference>
<protein>
    <recommendedName>
        <fullName evidence="1">DUF7662 domain-containing protein</fullName>
    </recommendedName>
</protein>
<evidence type="ECO:0000259" key="1">
    <source>
        <dbReference type="Pfam" id="PF24698"/>
    </source>
</evidence>
<dbReference type="Proteomes" id="UP000245938">
    <property type="component" value="Unassembled WGS sequence"/>
</dbReference>
<evidence type="ECO:0000313" key="2">
    <source>
        <dbReference type="EMBL" id="PWI25050.1"/>
    </source>
</evidence>
<proteinExistence type="predicted"/>
<evidence type="ECO:0000313" key="3">
    <source>
        <dbReference type="Proteomes" id="UP000245938"/>
    </source>
</evidence>
<dbReference type="AlphaFoldDB" id="A0A2U3AKJ1"/>
<sequence>MTRRKFSRKYYPLFDYLSKQVEDQIILSFDQVEQIINNKLPKSAYTYQAWWGNTRSGTYVQSAAWLEAGFRVETIQFGHSVEFNRVSELLLTKKRHKSAVRIPPILRNKNSLQ</sequence>
<dbReference type="RefSeq" id="WP_109306276.1">
    <property type="nucleotide sequence ID" value="NZ_BJUF01000023.1"/>
</dbReference>
<name>A0A2U3AKJ1_9BACL</name>
<dbReference type="Pfam" id="PF24698">
    <property type="entry name" value="DUF7662"/>
    <property type="match status" value="1"/>
</dbReference>
<comment type="caution">
    <text evidence="2">The sequence shown here is derived from an EMBL/GenBank/DDBJ whole genome shotgun (WGS) entry which is preliminary data.</text>
</comment>
<keyword evidence="3" id="KW-1185">Reference proteome</keyword>
<dbReference type="EMBL" id="QFVR01000012">
    <property type="protein sequence ID" value="PWI25050.1"/>
    <property type="molecule type" value="Genomic_DNA"/>
</dbReference>
<dbReference type="OrthoDB" id="1551455at2"/>